<keyword evidence="7" id="KW-0378">Hydrolase</keyword>
<proteinExistence type="inferred from homology"/>
<evidence type="ECO:0000256" key="11">
    <source>
        <dbReference type="ARBA" id="ARBA00023136"/>
    </source>
</evidence>
<keyword evidence="2" id="KW-1003">Cell membrane</keyword>
<evidence type="ECO:0000256" key="1">
    <source>
        <dbReference type="ARBA" id="ARBA00004370"/>
    </source>
</evidence>
<keyword evidence="10 15" id="KW-1133">Transmembrane helix</keyword>
<keyword evidence="18" id="KW-0808">Transferase</keyword>
<evidence type="ECO:0000313" key="18">
    <source>
        <dbReference type="EMBL" id="VAW61122.1"/>
    </source>
</evidence>
<keyword evidence="4 18" id="KW-0132">Cell division</keyword>
<dbReference type="GO" id="GO:0008658">
    <property type="term" value="F:penicillin binding"/>
    <property type="evidence" value="ECO:0007669"/>
    <property type="project" value="InterPro"/>
</dbReference>
<evidence type="ECO:0000256" key="15">
    <source>
        <dbReference type="SAM" id="Phobius"/>
    </source>
</evidence>
<evidence type="ECO:0000256" key="5">
    <source>
        <dbReference type="ARBA" id="ARBA00022670"/>
    </source>
</evidence>
<reference evidence="18" key="1">
    <citation type="submission" date="2018-06" db="EMBL/GenBank/DDBJ databases">
        <authorList>
            <person name="Zhirakovskaya E."/>
        </authorList>
    </citation>
    <scope>NUCLEOTIDE SEQUENCE</scope>
</reference>
<evidence type="ECO:0000256" key="3">
    <source>
        <dbReference type="ARBA" id="ARBA00022519"/>
    </source>
</evidence>
<evidence type="ECO:0000256" key="7">
    <source>
        <dbReference type="ARBA" id="ARBA00022801"/>
    </source>
</evidence>
<dbReference type="Gene3D" id="3.40.710.10">
    <property type="entry name" value="DD-peptidase/beta-lactamase superfamily"/>
    <property type="match status" value="1"/>
</dbReference>
<evidence type="ECO:0000256" key="12">
    <source>
        <dbReference type="ARBA" id="ARBA00023210"/>
    </source>
</evidence>
<dbReference type="InterPro" id="IPR001460">
    <property type="entry name" value="PCN-bd_Tpept"/>
</dbReference>
<dbReference type="HAMAP" id="MF_02080">
    <property type="entry name" value="FtsI_transpept"/>
    <property type="match status" value="1"/>
</dbReference>
<dbReference type="GO" id="GO:0009252">
    <property type="term" value="P:peptidoglycan biosynthetic process"/>
    <property type="evidence" value="ECO:0007669"/>
    <property type="project" value="UniProtKB-KW"/>
</dbReference>
<dbReference type="Gene3D" id="1.10.150.770">
    <property type="match status" value="1"/>
</dbReference>
<evidence type="ECO:0000256" key="6">
    <source>
        <dbReference type="ARBA" id="ARBA00022692"/>
    </source>
</evidence>
<evidence type="ECO:0000256" key="9">
    <source>
        <dbReference type="ARBA" id="ARBA00022984"/>
    </source>
</evidence>
<keyword evidence="5" id="KW-0645">Protease</keyword>
<dbReference type="SUPFAM" id="SSF56601">
    <property type="entry name" value="beta-lactamase/transpeptidase-like"/>
    <property type="match status" value="1"/>
</dbReference>
<protein>
    <submittedName>
        <fullName evidence="18">Cell division protein FtsI [Peptidoglycan synthetase]</fullName>
        <ecNumber evidence="18">2.4.1.129</ecNumber>
    </submittedName>
</protein>
<dbReference type="GO" id="GO:0008955">
    <property type="term" value="F:peptidoglycan glycosyltransferase activity"/>
    <property type="evidence" value="ECO:0007669"/>
    <property type="project" value="InterPro"/>
</dbReference>
<keyword evidence="12" id="KW-0717">Septation</keyword>
<name>A0A3B0XCG6_9ZZZZ</name>
<dbReference type="InterPro" id="IPR036138">
    <property type="entry name" value="PBP_dimer_sf"/>
</dbReference>
<evidence type="ECO:0000256" key="2">
    <source>
        <dbReference type="ARBA" id="ARBA00022475"/>
    </source>
</evidence>
<dbReference type="GO" id="GO:0006508">
    <property type="term" value="P:proteolysis"/>
    <property type="evidence" value="ECO:0007669"/>
    <property type="project" value="UniProtKB-KW"/>
</dbReference>
<keyword evidence="11 15" id="KW-0472">Membrane</keyword>
<dbReference type="GO" id="GO:0071555">
    <property type="term" value="P:cell wall organization"/>
    <property type="evidence" value="ECO:0007669"/>
    <property type="project" value="UniProtKB-KW"/>
</dbReference>
<evidence type="ECO:0000256" key="13">
    <source>
        <dbReference type="ARBA" id="ARBA00023306"/>
    </source>
</evidence>
<dbReference type="EMBL" id="UOFI01000007">
    <property type="protein sequence ID" value="VAW61122.1"/>
    <property type="molecule type" value="Genomic_DNA"/>
</dbReference>
<dbReference type="GO" id="GO:0008360">
    <property type="term" value="P:regulation of cell shape"/>
    <property type="evidence" value="ECO:0007669"/>
    <property type="project" value="UniProtKB-KW"/>
</dbReference>
<keyword evidence="13" id="KW-0131">Cell cycle</keyword>
<keyword evidence="9" id="KW-0573">Peptidoglycan synthesis</keyword>
<dbReference type="InterPro" id="IPR012338">
    <property type="entry name" value="Beta-lactam/transpept-like"/>
</dbReference>
<keyword evidence="18" id="KW-0328">Glycosyltransferase</keyword>
<dbReference type="GO" id="GO:0008233">
    <property type="term" value="F:peptidase activity"/>
    <property type="evidence" value="ECO:0007669"/>
    <property type="project" value="UniProtKB-KW"/>
</dbReference>
<dbReference type="GO" id="GO:0000917">
    <property type="term" value="P:division septum assembly"/>
    <property type="evidence" value="ECO:0007669"/>
    <property type="project" value="UniProtKB-KW"/>
</dbReference>
<feature type="transmembrane region" description="Helical" evidence="15">
    <location>
        <begin position="12"/>
        <end position="33"/>
    </location>
</feature>
<comment type="subcellular location">
    <subcellularLocation>
        <location evidence="1">Membrane</location>
    </subcellularLocation>
</comment>
<accession>A0A3B0XCG6</accession>
<dbReference type="InterPro" id="IPR005311">
    <property type="entry name" value="PBP_dimer"/>
</dbReference>
<dbReference type="SUPFAM" id="SSF56519">
    <property type="entry name" value="Penicillin binding protein dimerisation domain"/>
    <property type="match status" value="1"/>
</dbReference>
<dbReference type="InterPro" id="IPR037532">
    <property type="entry name" value="FtsI_transpept"/>
</dbReference>
<feature type="domain" description="Penicillin-binding protein transpeptidase" evidence="16">
    <location>
        <begin position="251"/>
        <end position="546"/>
    </location>
</feature>
<organism evidence="18">
    <name type="scientific">hydrothermal vent metagenome</name>
    <dbReference type="NCBI Taxonomy" id="652676"/>
    <lineage>
        <taxon>unclassified sequences</taxon>
        <taxon>metagenomes</taxon>
        <taxon>ecological metagenomes</taxon>
    </lineage>
</organism>
<gene>
    <name evidence="18" type="ORF">MNBD_GAMMA09-494</name>
</gene>
<evidence type="ECO:0000256" key="10">
    <source>
        <dbReference type="ARBA" id="ARBA00022989"/>
    </source>
</evidence>
<feature type="domain" description="Penicillin-binding protein dimerisation" evidence="17">
    <location>
        <begin position="57"/>
        <end position="210"/>
    </location>
</feature>
<evidence type="ECO:0000256" key="4">
    <source>
        <dbReference type="ARBA" id="ARBA00022618"/>
    </source>
</evidence>
<evidence type="ECO:0000259" key="16">
    <source>
        <dbReference type="Pfam" id="PF00905"/>
    </source>
</evidence>
<evidence type="ECO:0000256" key="14">
    <source>
        <dbReference type="ARBA" id="ARBA00023316"/>
    </source>
</evidence>
<sequence>MKNKNRKPYYQFRRIIVLSVFALAIVGLLWRALDMQVINQAFLKQQGDARQMRVVPISAHRGDIYDRNGEPLAISTPVDSIWVNPGQIKGEKGHELLKRVAKLAGILKINTKKLNKKIIKNINKEFVYVLRQVSPTTGEKIKRLGIPGVYLQREYKRYYPAGEVASHILGFANVDDKGQEGLELAYDDWLSGKAGAKKVIRDRLGQVVDDVERLRSAEPGKPVYLSIDRRIQYIAYQSLKSAVQENKAIAGSAVVLDIHTGEVLAMVNQPSFNANNRSQLKPGVYRNRSVTDVFEPGSTMKPFTIAAALETGRWHPKDNVHTEPGYYMVQGNTIKDMRNYGKINLGEIILKSSNVGVSKVALSMAQEQQLDMYIKLGFGADTGSGFPGERNGNLRTGNLSEFERATMAFGYSLSVTPLQLARAYSALAADGVIYPVTFLRREEEVSGKKIMSTDTARKVRRMMERVVSPQGTANKASIANYRVAGKTGTVHKFISGGYAEDRYLSIFAGIAPASDPRLVMIVMLNEPRKGKYFGGQVAAPVFSRVMSGALRILDIAPDNLKYVNADIKGKKA</sequence>
<dbReference type="GO" id="GO:0005886">
    <property type="term" value="C:plasma membrane"/>
    <property type="evidence" value="ECO:0007669"/>
    <property type="project" value="InterPro"/>
</dbReference>
<keyword evidence="3" id="KW-0997">Cell inner membrane</keyword>
<keyword evidence="8" id="KW-0133">Cell shape</keyword>
<dbReference type="Pfam" id="PF03717">
    <property type="entry name" value="PBP_dimer"/>
    <property type="match status" value="1"/>
</dbReference>
<dbReference type="AlphaFoldDB" id="A0A3B0XCG6"/>
<keyword evidence="6 15" id="KW-0812">Transmembrane</keyword>
<keyword evidence="14" id="KW-0961">Cell wall biogenesis/degradation</keyword>
<dbReference type="Gene3D" id="3.90.1310.10">
    <property type="entry name" value="Penicillin-binding protein 2a (Domain 2)"/>
    <property type="match status" value="1"/>
</dbReference>
<evidence type="ECO:0000256" key="8">
    <source>
        <dbReference type="ARBA" id="ARBA00022960"/>
    </source>
</evidence>
<dbReference type="PANTHER" id="PTHR30627:SF1">
    <property type="entry name" value="PEPTIDOGLYCAN D,D-TRANSPEPTIDASE FTSI"/>
    <property type="match status" value="1"/>
</dbReference>
<dbReference type="Pfam" id="PF00905">
    <property type="entry name" value="Transpeptidase"/>
    <property type="match status" value="1"/>
</dbReference>
<dbReference type="Gene3D" id="3.30.450.330">
    <property type="match status" value="1"/>
</dbReference>
<dbReference type="EC" id="2.4.1.129" evidence="18"/>
<dbReference type="PANTHER" id="PTHR30627">
    <property type="entry name" value="PEPTIDOGLYCAN D,D-TRANSPEPTIDASE"/>
    <property type="match status" value="1"/>
</dbReference>
<dbReference type="InterPro" id="IPR050515">
    <property type="entry name" value="Beta-lactam/transpept"/>
</dbReference>
<evidence type="ECO:0000259" key="17">
    <source>
        <dbReference type="Pfam" id="PF03717"/>
    </source>
</evidence>